<dbReference type="InterPro" id="IPR036770">
    <property type="entry name" value="Ankyrin_rpt-contain_sf"/>
</dbReference>
<dbReference type="Pfam" id="PF12796">
    <property type="entry name" value="Ank_2"/>
    <property type="match status" value="2"/>
</dbReference>
<feature type="repeat" description="ANK" evidence="3">
    <location>
        <begin position="197"/>
        <end position="229"/>
    </location>
</feature>
<evidence type="ECO:0008006" key="6">
    <source>
        <dbReference type="Google" id="ProtNLM"/>
    </source>
</evidence>
<evidence type="ECO:0000256" key="3">
    <source>
        <dbReference type="PROSITE-ProRule" id="PRU00023"/>
    </source>
</evidence>
<dbReference type="PANTHER" id="PTHR23206:SF7">
    <property type="entry name" value="PROTEIN KINASE DOMAIN-CONTAINING PROTEIN"/>
    <property type="match status" value="1"/>
</dbReference>
<reference evidence="4" key="1">
    <citation type="submission" date="2022-07" db="EMBL/GenBank/DDBJ databases">
        <title>Taxonomy of Aspergillus series Nigri: significant species reduction supported by multi-species coalescent approaches.</title>
        <authorList>
            <person name="Bian C."/>
            <person name="Kusuya Y."/>
            <person name="Sklenar F."/>
            <person name="D'hooge E."/>
            <person name="Yaguchi T."/>
            <person name="Takahashi H."/>
            <person name="Hubka V."/>
        </authorList>
    </citation>
    <scope>NUCLEOTIDE SEQUENCE</scope>
    <source>
        <strain evidence="4">CBS 733.88</strain>
    </source>
</reference>
<feature type="repeat" description="ANK" evidence="3">
    <location>
        <begin position="281"/>
        <end position="307"/>
    </location>
</feature>
<keyword evidence="1" id="KW-0677">Repeat</keyword>
<comment type="caution">
    <text evidence="4">The sequence shown here is derived from an EMBL/GenBank/DDBJ whole genome shotgun (WGS) entry which is preliminary data.</text>
</comment>
<dbReference type="PROSITE" id="PS50297">
    <property type="entry name" value="ANK_REP_REGION"/>
    <property type="match status" value="3"/>
</dbReference>
<dbReference type="Gene3D" id="1.25.40.20">
    <property type="entry name" value="Ankyrin repeat-containing domain"/>
    <property type="match status" value="3"/>
</dbReference>
<dbReference type="InterPro" id="IPR002110">
    <property type="entry name" value="Ankyrin_rpt"/>
</dbReference>
<protein>
    <recommendedName>
        <fullName evidence="6">F-box domain-containing protein</fullName>
    </recommendedName>
</protein>
<proteinExistence type="predicted"/>
<sequence length="638" mass="71128">MALLLPVKLIEEIVSHLEYASDINALARTHGTFYHVVSPMLYRHNVHHDNSSALSWGIEHGLATVQRSLAAGASANECDPDVLWRPMPLAVIEGHEDIVQYLYEQEGVNIRHTRPWLNPRHEDYENTPGSLLSLAAVHVHEALACFFMDHLPRPYHVDYPTSSDGRTPLMDAAEEGHLTIVQRLVDAGADIHAKDHRQMTPLVLSTRAGHLEVIQFLLQRGADPTITTDYLASTVEPADKTALLCVASARGNITLVQQLLESHGYDPNSRYTQDHSFMWNNLPTAIYWAVVRGHEEVVKVLLTHGTDACPSPGQMRLRKPLIEAIIQGSESMVSMLLSAGAYSNDPDETIGLEALKHAIPFEGIFRHLLTAGTGPTTAHCQDNETLIVTILASSRTTVVQMLIDQGINLAHHMHQANILHQAIRGGPVVLDLLVRAGKWNSYLLPEHLDQKVCKQALGIAASTGQVETLQWLLDRGFPVAPSSSPTVNLFAQAACTEASDTHAARTIDFLLKHGLDINQVIPYKTALAHVAVHYDMLMDRDAGRVRMRMLLDRGAHLLPPRSLPRPTGYKPYGSSSGTDVGRSFDLDEMIFKELEARREPWIAVEPIFRWAEYCARERLDWPGVKMVRQYSWRVRYPV</sequence>
<evidence type="ECO:0000313" key="4">
    <source>
        <dbReference type="EMBL" id="GKZ17847.1"/>
    </source>
</evidence>
<evidence type="ECO:0000256" key="1">
    <source>
        <dbReference type="ARBA" id="ARBA00022737"/>
    </source>
</evidence>
<dbReference type="GO" id="GO:0005737">
    <property type="term" value="C:cytoplasm"/>
    <property type="evidence" value="ECO:0007669"/>
    <property type="project" value="TreeGrafter"/>
</dbReference>
<dbReference type="EMBL" id="BROQ01000008">
    <property type="protein sequence ID" value="GKZ17847.1"/>
    <property type="molecule type" value="Genomic_DNA"/>
</dbReference>
<dbReference type="PROSITE" id="PS50088">
    <property type="entry name" value="ANK_REPEAT"/>
    <property type="match status" value="3"/>
</dbReference>
<dbReference type="AlphaFoldDB" id="A0A9W5YKZ5"/>
<dbReference type="InterPro" id="IPR051631">
    <property type="entry name" value="Ankyrin-KH/SAM_domain"/>
</dbReference>
<organism evidence="4 5">
    <name type="scientific">Aspergillus brasiliensis</name>
    <dbReference type="NCBI Taxonomy" id="319629"/>
    <lineage>
        <taxon>Eukaryota</taxon>
        <taxon>Fungi</taxon>
        <taxon>Dikarya</taxon>
        <taxon>Ascomycota</taxon>
        <taxon>Pezizomycotina</taxon>
        <taxon>Eurotiomycetes</taxon>
        <taxon>Eurotiomycetidae</taxon>
        <taxon>Eurotiales</taxon>
        <taxon>Aspergillaceae</taxon>
        <taxon>Aspergillus</taxon>
        <taxon>Aspergillus subgen. Circumdati</taxon>
    </lineage>
</organism>
<dbReference type="PANTHER" id="PTHR23206">
    <property type="entry name" value="MASK PROTEIN"/>
    <property type="match status" value="1"/>
</dbReference>
<name>A0A9W5YKZ5_9EURO</name>
<dbReference type="SUPFAM" id="SSF48403">
    <property type="entry name" value="Ankyrin repeat"/>
    <property type="match status" value="2"/>
</dbReference>
<feature type="repeat" description="ANK" evidence="3">
    <location>
        <begin position="164"/>
        <end position="196"/>
    </location>
</feature>
<dbReference type="PRINTS" id="PR01415">
    <property type="entry name" value="ANKYRIN"/>
</dbReference>
<evidence type="ECO:0000256" key="2">
    <source>
        <dbReference type="ARBA" id="ARBA00023043"/>
    </source>
</evidence>
<gene>
    <name evidence="4" type="ORF">AbraCBS73388_010787</name>
</gene>
<keyword evidence="2 3" id="KW-0040">ANK repeat</keyword>
<evidence type="ECO:0000313" key="5">
    <source>
        <dbReference type="Proteomes" id="UP001143548"/>
    </source>
</evidence>
<dbReference type="SMART" id="SM00248">
    <property type="entry name" value="ANK"/>
    <property type="match status" value="10"/>
</dbReference>
<dbReference type="Proteomes" id="UP001143548">
    <property type="component" value="Unassembled WGS sequence"/>
</dbReference>
<accession>A0A9W5YKZ5</accession>